<reference evidence="1" key="1">
    <citation type="submission" date="2020-05" db="EMBL/GenBank/DDBJ databases">
        <title>Sulfur intermediates as new biogeochemical hubs in an aquatic model microbial ecosystem.</title>
        <authorList>
            <person name="Vigneron A."/>
        </authorList>
    </citation>
    <scope>NUCLEOTIDE SEQUENCE</scope>
    <source>
        <strain evidence="1">Bin.250</strain>
    </source>
</reference>
<evidence type="ECO:0008006" key="3">
    <source>
        <dbReference type="Google" id="ProtNLM"/>
    </source>
</evidence>
<protein>
    <recommendedName>
        <fullName evidence="3">Cupin</fullName>
    </recommendedName>
</protein>
<proteinExistence type="predicted"/>
<dbReference type="Proteomes" id="UP000754644">
    <property type="component" value="Unassembled WGS sequence"/>
</dbReference>
<evidence type="ECO:0000313" key="2">
    <source>
        <dbReference type="Proteomes" id="UP000754644"/>
    </source>
</evidence>
<accession>A0A973A7Z2</accession>
<dbReference type="AlphaFoldDB" id="A0A973A7Z2"/>
<name>A0A973A7Z2_9GAMM</name>
<evidence type="ECO:0000313" key="1">
    <source>
        <dbReference type="EMBL" id="NQV64198.1"/>
    </source>
</evidence>
<comment type="caution">
    <text evidence="1">The sequence shown here is derived from an EMBL/GenBank/DDBJ whole genome shotgun (WGS) entry which is preliminary data.</text>
</comment>
<sequence length="153" mass="17693">MTQQNDQEQPRPGPQKSIFQPQRLADLELVGYLHRWCVKPRGKGENQYLHHILAPDYPVLHDHPWHFKSIILSGGYTEMTPSGPITHVAGDIYTRQATDLHYIAEVTANTWSMVFTGPTIRDWGFLHQDLWISHADFTERRVESITRNGYDEA</sequence>
<dbReference type="EMBL" id="JABMOJ010000084">
    <property type="protein sequence ID" value="NQV64198.1"/>
    <property type="molecule type" value="Genomic_DNA"/>
</dbReference>
<organism evidence="1 2">
    <name type="scientific">SAR86 cluster bacterium</name>
    <dbReference type="NCBI Taxonomy" id="2030880"/>
    <lineage>
        <taxon>Bacteria</taxon>
        <taxon>Pseudomonadati</taxon>
        <taxon>Pseudomonadota</taxon>
        <taxon>Gammaproteobacteria</taxon>
        <taxon>SAR86 cluster</taxon>
    </lineage>
</organism>
<gene>
    <name evidence="1" type="ORF">HQ497_02435</name>
</gene>